<dbReference type="NCBIfam" id="TIGR00277">
    <property type="entry name" value="HDIG"/>
    <property type="match status" value="1"/>
</dbReference>
<reference evidence="3" key="2">
    <citation type="submission" date="2022-06" db="EMBL/GenBank/DDBJ databases">
        <title>Thermospira aquatica gen. nov., sp. nov.</title>
        <authorList>
            <person name="Ben Ali Gam Z."/>
            <person name="Labat M."/>
        </authorList>
    </citation>
    <scope>NUCLEOTIDE SEQUENCE</scope>
    <source>
        <strain evidence="3">F1F22</strain>
    </source>
</reference>
<dbReference type="AlphaFoldDB" id="A0AAX3BDN8"/>
<dbReference type="PANTHER" id="PTHR36442">
    <property type="entry name" value="CYCLIC-DI-AMP PHOSPHODIESTERASE PGPH"/>
    <property type="match status" value="1"/>
</dbReference>
<dbReference type="InterPro" id="IPR011621">
    <property type="entry name" value="Metal-dep_PHydrolase_7TM_intra"/>
</dbReference>
<feature type="transmembrane region" description="Helical" evidence="1">
    <location>
        <begin position="314"/>
        <end position="333"/>
    </location>
</feature>
<proteinExistence type="predicted"/>
<dbReference type="Proteomes" id="UP001056539">
    <property type="component" value="Chromosome"/>
</dbReference>
<keyword evidence="1" id="KW-1133">Transmembrane helix</keyword>
<keyword evidence="1" id="KW-0472">Membrane</keyword>
<protein>
    <submittedName>
        <fullName evidence="3">HDIG domain-containing protein</fullName>
    </submittedName>
</protein>
<feature type="transmembrane region" description="Helical" evidence="1">
    <location>
        <begin position="415"/>
        <end position="437"/>
    </location>
</feature>
<dbReference type="PANTHER" id="PTHR36442:SF1">
    <property type="entry name" value="CYCLIC-DI-AMP PHOSPHODIESTERASE PGPH"/>
    <property type="match status" value="1"/>
</dbReference>
<dbReference type="Gene3D" id="1.10.3210.10">
    <property type="entry name" value="Hypothetical protein af1432"/>
    <property type="match status" value="1"/>
</dbReference>
<evidence type="ECO:0000256" key="1">
    <source>
        <dbReference type="SAM" id="Phobius"/>
    </source>
</evidence>
<dbReference type="RefSeq" id="WP_271435486.1">
    <property type="nucleotide sequence ID" value="NZ_CP073355.1"/>
</dbReference>
<keyword evidence="4" id="KW-1185">Reference proteome</keyword>
<accession>A0AAX3BDN8</accession>
<feature type="transmembrane region" description="Helical" evidence="1">
    <location>
        <begin position="339"/>
        <end position="360"/>
    </location>
</feature>
<feature type="transmembrane region" description="Helical" evidence="1">
    <location>
        <begin position="283"/>
        <end position="302"/>
    </location>
</feature>
<dbReference type="CDD" id="cd00077">
    <property type="entry name" value="HDc"/>
    <property type="match status" value="1"/>
</dbReference>
<feature type="transmembrane region" description="Helical" evidence="1">
    <location>
        <begin position="443"/>
        <end position="471"/>
    </location>
</feature>
<dbReference type="PROSITE" id="PS51831">
    <property type="entry name" value="HD"/>
    <property type="match status" value="1"/>
</dbReference>
<reference evidence="3" key="1">
    <citation type="submission" date="2021-04" db="EMBL/GenBank/DDBJ databases">
        <authorList>
            <person name="Postec A."/>
        </authorList>
    </citation>
    <scope>NUCLEOTIDE SEQUENCE</scope>
    <source>
        <strain evidence="3">F1F22</strain>
    </source>
</reference>
<dbReference type="InterPro" id="IPR006675">
    <property type="entry name" value="HDIG_dom"/>
</dbReference>
<feature type="transmembrane region" description="Helical" evidence="1">
    <location>
        <begin position="388"/>
        <end position="403"/>
    </location>
</feature>
<organism evidence="3 4">
    <name type="scientific">Thermospira aquatica</name>
    <dbReference type="NCBI Taxonomy" id="2828656"/>
    <lineage>
        <taxon>Bacteria</taxon>
        <taxon>Pseudomonadati</taxon>
        <taxon>Spirochaetota</taxon>
        <taxon>Spirochaetia</taxon>
        <taxon>Brevinematales</taxon>
        <taxon>Thermospiraceae</taxon>
        <taxon>Thermospira</taxon>
    </lineage>
</organism>
<dbReference type="KEGG" id="taqu:KDW03_00700"/>
<gene>
    <name evidence="3" type="ORF">KDW03_00700</name>
</gene>
<dbReference type="Pfam" id="PF07698">
    <property type="entry name" value="7TM-7TMR_HD"/>
    <property type="match status" value="1"/>
</dbReference>
<dbReference type="Pfam" id="PF01966">
    <property type="entry name" value="HD"/>
    <property type="match status" value="1"/>
</dbReference>
<dbReference type="InterPro" id="IPR003607">
    <property type="entry name" value="HD/PDEase_dom"/>
</dbReference>
<dbReference type="InterPro" id="IPR006674">
    <property type="entry name" value="HD_domain"/>
</dbReference>
<feature type="transmembrane region" description="Helical" evidence="1">
    <location>
        <begin position="12"/>
        <end position="34"/>
    </location>
</feature>
<dbReference type="SMART" id="SM00471">
    <property type="entry name" value="HDc"/>
    <property type="match status" value="1"/>
</dbReference>
<keyword evidence="1" id="KW-0812">Transmembrane</keyword>
<sequence>MKWDEPLSRKIMVFLLLGVWLVSAVFLTMSYWPFSLESYQINTPSPREMVSWYTFTYENIEARETLKKEIEKNAPFYYRVINGAKEKNKKQLAEWLAVAASYRDEKEFENYFREQNFLYTPRIREYILENRFLLARYENRLMFVLDYLQENYILVDRFFPGGAEVFYLSSDRETRILPVSSLLLVPLEKSWLLGVFQQLYGRGNGLLYEAMAEVLLYILRPTAELDANARDRMVIAKVEEKLPREIIRKGETILQEGEVITPEKKQRLHAYWDYQWKIFRYRFPAILIAMMIIFVLFIFRYYKYQEILWRKASFFMIGLIFYTLVHVFLWYAHVSARSFSLPIFLHIPFAVITLTLPILFQQQPVVFVLLINFSLYSVFYPLTDALTFANLLALALFALYTASQKRKSFQKRYDFFVIGMEIFVIQVIFAFLYAWHYQMNFSWYQWFVVGLFCLGNSLISALIAFGILPFFEYVFNIPTYFRLTELSSSSTSVLLSELKDKAPGTYMHSLRLGEMCEMAAEKIGADALLARVGAYYHDVGKLQTPEFFIENQEGENPHDEITPGLSTSVIKSHVKYGVELARQYRLPEEIIAFIEEHHGTTHISYFYTRAIRFYGEETINPADYQYPGPKPSTLETAILMLADGVEATARAYMEKPEVRFNLHTIEDIVDDIIEQRLTSGQLDNCPITLRQIRQIRDVFVEYLSALYHKRKDYHERKEKENVGSRRH</sequence>
<dbReference type="SUPFAM" id="SSF109604">
    <property type="entry name" value="HD-domain/PDEase-like"/>
    <property type="match status" value="1"/>
</dbReference>
<name>A0AAX3BDN8_9SPIR</name>
<evidence type="ECO:0000313" key="4">
    <source>
        <dbReference type="Proteomes" id="UP001056539"/>
    </source>
</evidence>
<dbReference type="EMBL" id="CP073355">
    <property type="protein sequence ID" value="URA10356.1"/>
    <property type="molecule type" value="Genomic_DNA"/>
</dbReference>
<evidence type="ECO:0000313" key="3">
    <source>
        <dbReference type="EMBL" id="URA10356.1"/>
    </source>
</evidence>
<dbReference type="InterPro" id="IPR052722">
    <property type="entry name" value="PgpH_phosphodiesterase"/>
</dbReference>
<feature type="domain" description="HD" evidence="2">
    <location>
        <begin position="505"/>
        <end position="648"/>
    </location>
</feature>
<evidence type="ECO:0000259" key="2">
    <source>
        <dbReference type="PROSITE" id="PS51831"/>
    </source>
</evidence>